<dbReference type="Gene3D" id="1.10.340.30">
    <property type="entry name" value="Hypothetical protein, domain 2"/>
    <property type="match status" value="1"/>
</dbReference>
<reference evidence="9" key="1">
    <citation type="submission" date="2021-01" db="EMBL/GenBank/DDBJ databases">
        <authorList>
            <person name="Bezrukov I."/>
        </authorList>
    </citation>
    <scope>NUCLEOTIDE SEQUENCE</scope>
</reference>
<evidence type="ECO:0000313" key="10">
    <source>
        <dbReference type="Proteomes" id="UP000682877"/>
    </source>
</evidence>
<dbReference type="Proteomes" id="UP000682877">
    <property type="component" value="Chromosome 1"/>
</dbReference>
<feature type="transmembrane region" description="Helical" evidence="8">
    <location>
        <begin position="694"/>
        <end position="714"/>
    </location>
</feature>
<feature type="transmembrane region" description="Helical" evidence="8">
    <location>
        <begin position="524"/>
        <end position="544"/>
    </location>
</feature>
<evidence type="ECO:0000256" key="2">
    <source>
        <dbReference type="ARBA" id="ARBA00009965"/>
    </source>
</evidence>
<evidence type="ECO:0000256" key="6">
    <source>
        <dbReference type="PIRSR" id="PIRSR605019-1"/>
    </source>
</evidence>
<dbReference type="AlphaFoldDB" id="A0A8S1ZGB5"/>
<dbReference type="GO" id="GO:0015086">
    <property type="term" value="F:cadmium ion transmembrane transporter activity"/>
    <property type="evidence" value="ECO:0007669"/>
    <property type="project" value="TreeGrafter"/>
</dbReference>
<dbReference type="GO" id="GO:0005384">
    <property type="term" value="F:manganese ion transmembrane transporter activity"/>
    <property type="evidence" value="ECO:0007669"/>
    <property type="project" value="TreeGrafter"/>
</dbReference>
<evidence type="ECO:0000256" key="7">
    <source>
        <dbReference type="SAM" id="MobiDB-lite"/>
    </source>
</evidence>
<dbReference type="InterPro" id="IPR005019">
    <property type="entry name" value="Adenine_glyco"/>
</dbReference>
<keyword evidence="4 8" id="KW-1133">Transmembrane helix</keyword>
<feature type="region of interest" description="Disordered" evidence="7">
    <location>
        <begin position="1"/>
        <end position="67"/>
    </location>
</feature>
<dbReference type="SUPFAM" id="SSF48150">
    <property type="entry name" value="DNA-glycosylase"/>
    <property type="match status" value="1"/>
</dbReference>
<feature type="transmembrane region" description="Helical" evidence="8">
    <location>
        <begin position="428"/>
        <end position="449"/>
    </location>
</feature>
<dbReference type="NCBIfam" id="NF037982">
    <property type="entry name" value="Nramp_1"/>
    <property type="match status" value="1"/>
</dbReference>
<organism evidence="9 10">
    <name type="scientific">Arabidopsis arenosa</name>
    <name type="common">Sand rock-cress</name>
    <name type="synonym">Cardaminopsis arenosa</name>
    <dbReference type="NCBI Taxonomy" id="38785"/>
    <lineage>
        <taxon>Eukaryota</taxon>
        <taxon>Viridiplantae</taxon>
        <taxon>Streptophyta</taxon>
        <taxon>Embryophyta</taxon>
        <taxon>Tracheophyta</taxon>
        <taxon>Spermatophyta</taxon>
        <taxon>Magnoliopsida</taxon>
        <taxon>eudicotyledons</taxon>
        <taxon>Gunneridae</taxon>
        <taxon>Pentapetalae</taxon>
        <taxon>rosids</taxon>
        <taxon>malvids</taxon>
        <taxon>Brassicales</taxon>
        <taxon>Brassicaceae</taxon>
        <taxon>Camelineae</taxon>
        <taxon>Arabidopsis</taxon>
    </lineage>
</organism>
<evidence type="ECO:0000256" key="4">
    <source>
        <dbReference type="ARBA" id="ARBA00022989"/>
    </source>
</evidence>
<comment type="similarity">
    <text evidence="2">Belongs to the NRAMP (TC 2.A.55) family.</text>
</comment>
<feature type="transmembrane region" description="Helical" evidence="8">
    <location>
        <begin position="768"/>
        <end position="792"/>
    </location>
</feature>
<evidence type="ECO:0000256" key="8">
    <source>
        <dbReference type="SAM" id="Phobius"/>
    </source>
</evidence>
<evidence type="ECO:0000256" key="1">
    <source>
        <dbReference type="ARBA" id="ARBA00004141"/>
    </source>
</evidence>
<dbReference type="InterPro" id="IPR011257">
    <property type="entry name" value="DNA_glycosylase"/>
</dbReference>
<sequence length="834" mass="91965">MSVPPRFRSVNSDEREFRSVLGPTGNKLQRKPPGMKLEKPMIEKKTIIESKDEEKKKPTTPASPRTTLKQCSSLCSSILRKNSASMTASYSSDASSSCESSPLSVASSSSCKKLMRRSGSVSSTRKLSIGKEEDKVAGDCFADGRRRCAWITPKADPCYVAFHDEEWGVPVHDDKKLFELLCLSGALAELSWTDILSRRQLLREVFMDFDPVAVSELNDKKLTAPGTAAISLLSEVKIRSILDNSRHVRKIVAECGSFKKYMWNFVNNKPTQSQFRYQRQVPVKTSKAEFISKDLVRRGFRSVSPTVIYSFMQAAGLTNDHLIGRSWKNFFSYLGPGFLVSIAYIDPGNFETDLQSGAQYKYELLWIILVASCAALVIQSLAANLGVVTGKHLAEHCRTEYSKVPNFMLWVVAEIAVVACDIPEGMRFFAAVMMLMGVFSFLIGTAFALNMLFNIPVWIGVLLTGLSTLILLALQQYGIRKLEFLIAFLVFTIALCFFVELHYSKPDPKEVLYGLFVPQLKGNGATGLAISLLGAMVMPHNLFLHSALVLSRKIPRSVTGIKEACRYYLIESGLALMVAFLINVSVISVSGAVCNASDLSPEDRASCQDLDLNKASFLLRNVVGKWSSKLFAIALLASGQSSTITGTYAGQYVMQGFLDLRLEPWLRNFLTRCLAIIPSLIVSLIGGSAGAGKLIIIASMILSFELPFALVPLLKFTSSKTKMGSHANSLVISSVTWIIGGLIMGINIFYLVSSFIKLLLHSQMNRVAIVFLGLLGFSGIAIYLAAIGYLVLRQNRESTHFLAFGNSQTEETLPREDIVNMQLPNRVAVTRDLN</sequence>
<keyword evidence="10" id="KW-1185">Reference proteome</keyword>
<keyword evidence="3 8" id="KW-0812">Transmembrane</keyword>
<feature type="transmembrane region" description="Helical" evidence="8">
    <location>
        <begin position="669"/>
        <end position="688"/>
    </location>
</feature>
<dbReference type="PRINTS" id="PR00447">
    <property type="entry name" value="NATRESASSCMP"/>
</dbReference>
<dbReference type="GO" id="GO:0006284">
    <property type="term" value="P:base-excision repair"/>
    <property type="evidence" value="ECO:0007669"/>
    <property type="project" value="InterPro"/>
</dbReference>
<protein>
    <submittedName>
        <fullName evidence="9">Uncharacterized protein</fullName>
    </submittedName>
</protein>
<dbReference type="NCBIfam" id="TIGR01197">
    <property type="entry name" value="nramp"/>
    <property type="match status" value="1"/>
</dbReference>
<keyword evidence="6" id="KW-0862">Zinc</keyword>
<proteinExistence type="inferred from homology"/>
<dbReference type="PANTHER" id="PTHR11706:SF108">
    <property type="entry name" value="METAL TRANSPORTER NRAMP6"/>
    <property type="match status" value="1"/>
</dbReference>
<feature type="compositionally biased region" description="Basic and acidic residues" evidence="7">
    <location>
        <begin position="36"/>
        <end position="57"/>
    </location>
</feature>
<dbReference type="GO" id="GO:0005886">
    <property type="term" value="C:plasma membrane"/>
    <property type="evidence" value="ECO:0007669"/>
    <property type="project" value="TreeGrafter"/>
</dbReference>
<feature type="transmembrane region" description="Helical" evidence="8">
    <location>
        <begin position="630"/>
        <end position="649"/>
    </location>
</feature>
<feature type="binding site" evidence="6">
    <location>
        <position position="321"/>
    </location>
    <ligand>
        <name>Zn(2+)</name>
        <dbReference type="ChEBI" id="CHEBI:29105"/>
    </ligand>
</feature>
<dbReference type="HAMAP" id="MF_00221">
    <property type="entry name" value="NRAMP"/>
    <property type="match status" value="1"/>
</dbReference>
<dbReference type="InterPro" id="IPR001046">
    <property type="entry name" value="NRAMP_fam"/>
</dbReference>
<dbReference type="Pfam" id="PF01566">
    <property type="entry name" value="Nramp"/>
    <property type="match status" value="1"/>
</dbReference>
<feature type="binding site" evidence="6">
    <location>
        <position position="163"/>
    </location>
    <ligand>
        <name>Zn(2+)</name>
        <dbReference type="ChEBI" id="CHEBI:29105"/>
    </ligand>
</feature>
<dbReference type="GO" id="GO:0034755">
    <property type="term" value="P:iron ion transmembrane transport"/>
    <property type="evidence" value="ECO:0007669"/>
    <property type="project" value="TreeGrafter"/>
</dbReference>
<evidence type="ECO:0000256" key="5">
    <source>
        <dbReference type="ARBA" id="ARBA00023136"/>
    </source>
</evidence>
<dbReference type="GO" id="GO:0046872">
    <property type="term" value="F:metal ion binding"/>
    <property type="evidence" value="ECO:0007669"/>
    <property type="project" value="UniProtKB-KW"/>
</dbReference>
<feature type="transmembrane region" description="Helical" evidence="8">
    <location>
        <begin position="735"/>
        <end position="756"/>
    </location>
</feature>
<name>A0A8S1ZGB5_ARAAE</name>
<dbReference type="PANTHER" id="PTHR11706">
    <property type="entry name" value="SOLUTE CARRIER PROTEIN FAMILY 11 MEMBER"/>
    <property type="match status" value="1"/>
</dbReference>
<feature type="transmembrane region" description="Helical" evidence="8">
    <location>
        <begin position="455"/>
        <end position="474"/>
    </location>
</feature>
<gene>
    <name evidence="9" type="ORF">AARE701A_LOCUS1311</name>
</gene>
<evidence type="ECO:0000256" key="3">
    <source>
        <dbReference type="ARBA" id="ARBA00022692"/>
    </source>
</evidence>
<keyword evidence="6" id="KW-0479">Metal-binding</keyword>
<keyword evidence="5 8" id="KW-0472">Membrane</keyword>
<feature type="transmembrane region" description="Helical" evidence="8">
    <location>
        <begin position="486"/>
        <end position="504"/>
    </location>
</feature>
<accession>A0A8S1ZGB5</accession>
<dbReference type="EMBL" id="LR999451">
    <property type="protein sequence ID" value="CAE5957618.1"/>
    <property type="molecule type" value="Genomic_DNA"/>
</dbReference>
<dbReference type="NCBIfam" id="NF001923">
    <property type="entry name" value="PRK00701.1"/>
    <property type="match status" value="1"/>
</dbReference>
<dbReference type="Pfam" id="PF03352">
    <property type="entry name" value="Adenine_glyco"/>
    <property type="match status" value="1"/>
</dbReference>
<feature type="binding site" evidence="6">
    <location>
        <position position="148"/>
    </location>
    <ligand>
        <name>Zn(2+)</name>
        <dbReference type="ChEBI" id="CHEBI:29105"/>
    </ligand>
</feature>
<evidence type="ECO:0000313" key="9">
    <source>
        <dbReference type="EMBL" id="CAE5957618.1"/>
    </source>
</evidence>
<dbReference type="GO" id="GO:0008725">
    <property type="term" value="F:DNA-3-methyladenine glycosylase activity"/>
    <property type="evidence" value="ECO:0007669"/>
    <property type="project" value="InterPro"/>
</dbReference>
<feature type="transmembrane region" description="Helical" evidence="8">
    <location>
        <begin position="364"/>
        <end position="387"/>
    </location>
</feature>
<feature type="transmembrane region" description="Helical" evidence="8">
    <location>
        <begin position="565"/>
        <end position="593"/>
    </location>
</feature>
<comment type="subcellular location">
    <subcellularLocation>
        <location evidence="1">Membrane</location>
        <topology evidence="1">Multi-pass membrane protein</topology>
    </subcellularLocation>
</comment>